<dbReference type="InterPro" id="IPR028357">
    <property type="entry name" value="UDPglc_DH_bac"/>
</dbReference>
<keyword evidence="4 7" id="KW-0560">Oxidoreductase</keyword>
<evidence type="ECO:0000256" key="5">
    <source>
        <dbReference type="ARBA" id="ARBA00023027"/>
    </source>
</evidence>
<reference evidence="9 10" key="1">
    <citation type="submission" date="2024-09" db="EMBL/GenBank/DDBJ databases">
        <authorList>
            <person name="Zhang Y."/>
        </authorList>
    </citation>
    <scope>NUCLEOTIDE SEQUENCE [LARGE SCALE GENOMIC DNA]</scope>
    <source>
        <strain evidence="9 10">ZJ318</strain>
    </source>
</reference>
<protein>
    <recommendedName>
        <fullName evidence="3 7">UDP-glucose 6-dehydrogenase</fullName>
        <ecNumber evidence="3 7">1.1.1.22</ecNumber>
    </recommendedName>
</protein>
<dbReference type="InterPro" id="IPR017476">
    <property type="entry name" value="UDP-Glc/GDP-Man"/>
</dbReference>
<dbReference type="InterPro" id="IPR014027">
    <property type="entry name" value="UDP-Glc/GDP-Man_DH_C"/>
</dbReference>
<dbReference type="RefSeq" id="WP_342202298.1">
    <property type="nucleotide sequence ID" value="NZ_JBCATE010000005.1"/>
</dbReference>
<dbReference type="Pfam" id="PF00984">
    <property type="entry name" value="UDPG_MGDP_dh"/>
    <property type="match status" value="1"/>
</dbReference>
<accession>A0ABV4VLF0</accession>
<dbReference type="PANTHER" id="PTHR43750:SF2">
    <property type="entry name" value="UDP-GLUCOSE 6-DEHYDROGENASE"/>
    <property type="match status" value="1"/>
</dbReference>
<gene>
    <name evidence="9" type="ORF">ACE02W_15120</name>
</gene>
<name>A0ABV4VLF0_9GAMM</name>
<dbReference type="EMBL" id="JBHFGU010000005">
    <property type="protein sequence ID" value="MFB2621139.1"/>
    <property type="molecule type" value="Genomic_DNA"/>
</dbReference>
<comment type="catalytic activity">
    <reaction evidence="6 7">
        <text>UDP-alpha-D-glucose + 2 NAD(+) + H2O = UDP-alpha-D-glucuronate + 2 NADH + 3 H(+)</text>
        <dbReference type="Rhea" id="RHEA:23596"/>
        <dbReference type="ChEBI" id="CHEBI:15377"/>
        <dbReference type="ChEBI" id="CHEBI:15378"/>
        <dbReference type="ChEBI" id="CHEBI:57540"/>
        <dbReference type="ChEBI" id="CHEBI:57945"/>
        <dbReference type="ChEBI" id="CHEBI:58052"/>
        <dbReference type="ChEBI" id="CHEBI:58885"/>
        <dbReference type="EC" id="1.1.1.22"/>
    </reaction>
</comment>
<evidence type="ECO:0000256" key="2">
    <source>
        <dbReference type="ARBA" id="ARBA00006601"/>
    </source>
</evidence>
<organism evidence="9 10">
    <name type="scientific">Shewanella mangrovisoli</name>
    <dbReference type="NCBI Taxonomy" id="2864211"/>
    <lineage>
        <taxon>Bacteria</taxon>
        <taxon>Pseudomonadati</taxon>
        <taxon>Pseudomonadota</taxon>
        <taxon>Gammaproteobacteria</taxon>
        <taxon>Alteromonadales</taxon>
        <taxon>Shewanellaceae</taxon>
        <taxon>Shewanella</taxon>
    </lineage>
</organism>
<comment type="pathway">
    <text evidence="1">Nucleotide-sugar biosynthesis; UDP-alpha-D-glucuronate biosynthesis; UDP-alpha-D-glucuronate from UDP-alpha-D-glucose: step 1/1.</text>
</comment>
<dbReference type="InterPro" id="IPR036291">
    <property type="entry name" value="NAD(P)-bd_dom_sf"/>
</dbReference>
<feature type="domain" description="UDP-glucose/GDP-mannose dehydrogenase C-terminal" evidence="8">
    <location>
        <begin position="299"/>
        <end position="386"/>
    </location>
</feature>
<dbReference type="InterPro" id="IPR036220">
    <property type="entry name" value="UDP-Glc/GDP-Man_DH_C_sf"/>
</dbReference>
<dbReference type="SUPFAM" id="SSF51735">
    <property type="entry name" value="NAD(P)-binding Rossmann-fold domains"/>
    <property type="match status" value="1"/>
</dbReference>
<dbReference type="SUPFAM" id="SSF52413">
    <property type="entry name" value="UDP-glucose/GDP-mannose dehydrogenase C-terminal domain"/>
    <property type="match status" value="1"/>
</dbReference>
<evidence type="ECO:0000256" key="3">
    <source>
        <dbReference type="ARBA" id="ARBA00012954"/>
    </source>
</evidence>
<dbReference type="Gene3D" id="3.40.50.720">
    <property type="entry name" value="NAD(P)-binding Rossmann-like Domain"/>
    <property type="match status" value="2"/>
</dbReference>
<dbReference type="Proteomes" id="UP001576708">
    <property type="component" value="Unassembled WGS sequence"/>
</dbReference>
<sequence length="387" mass="43289">MNIVVVGMGYVGLSNAVLLAQQNHVVAIDLMPERVALVNARKPTVADSLIEEYLQHKALNLSATTDKNVVKEADFVIIATPTDYDPQTNYFNTQSVERVAKEVLALNPDTTIVIKSTVPVGFTEGLRSKLNSDNILFSPEFLREGKALYDNLHPSRIIVGERSERAQAFADLLARAAIKQDIPILLTDSTEAEAIKLFANTFLAMRVAYFNELDTYAESRGLNTRQIIEGVCLDPRIGDYYNNPSFGYGGYCLPKDTKQLLANYNDVPNNLISAIVDSNTTRKDFIANAIISKQPKRVGIYRLIMKSDSDNFRASAVQGVMKRIKAKGIEVVVYEPVLKEDEFFNSKVIRDLHEFKAMCDVIISNRMANELEDVAAKVYTRDLFHHD</sequence>
<proteinExistence type="inferred from homology"/>
<evidence type="ECO:0000313" key="10">
    <source>
        <dbReference type="Proteomes" id="UP001576708"/>
    </source>
</evidence>
<evidence type="ECO:0000259" key="8">
    <source>
        <dbReference type="SMART" id="SM00984"/>
    </source>
</evidence>
<dbReference type="EC" id="1.1.1.22" evidence="3 7"/>
<comment type="similarity">
    <text evidence="2 7">Belongs to the UDP-glucose/GDP-mannose dehydrogenase family.</text>
</comment>
<evidence type="ECO:0000256" key="4">
    <source>
        <dbReference type="ARBA" id="ARBA00023002"/>
    </source>
</evidence>
<dbReference type="PIRSF" id="PIRSF500134">
    <property type="entry name" value="UDPglc_DH_bac"/>
    <property type="match status" value="1"/>
</dbReference>
<evidence type="ECO:0000256" key="6">
    <source>
        <dbReference type="ARBA" id="ARBA00047473"/>
    </source>
</evidence>
<evidence type="ECO:0000256" key="7">
    <source>
        <dbReference type="PIRNR" id="PIRNR000124"/>
    </source>
</evidence>
<dbReference type="SUPFAM" id="SSF48179">
    <property type="entry name" value="6-phosphogluconate dehydrogenase C-terminal domain-like"/>
    <property type="match status" value="1"/>
</dbReference>
<dbReference type="InterPro" id="IPR008927">
    <property type="entry name" value="6-PGluconate_DH-like_C_sf"/>
</dbReference>
<dbReference type="Pfam" id="PF03720">
    <property type="entry name" value="UDPG_MGDP_dh_C"/>
    <property type="match status" value="1"/>
</dbReference>
<comment type="caution">
    <text evidence="9">The sequence shown here is derived from an EMBL/GenBank/DDBJ whole genome shotgun (WGS) entry which is preliminary data.</text>
</comment>
<dbReference type="PANTHER" id="PTHR43750">
    <property type="entry name" value="UDP-GLUCOSE 6-DEHYDROGENASE TUAD"/>
    <property type="match status" value="1"/>
</dbReference>
<dbReference type="Gene3D" id="1.10.1040.10">
    <property type="entry name" value="N-(1-d-carboxylethyl)-l-norvaline Dehydrogenase, domain 2"/>
    <property type="match status" value="1"/>
</dbReference>
<dbReference type="InterPro" id="IPR013328">
    <property type="entry name" value="6PGD_dom2"/>
</dbReference>
<dbReference type="NCBIfam" id="TIGR03026">
    <property type="entry name" value="NDP-sugDHase"/>
    <property type="match status" value="1"/>
</dbReference>
<dbReference type="InterPro" id="IPR001732">
    <property type="entry name" value="UDP-Glc/GDP-Man_DH_N"/>
</dbReference>
<evidence type="ECO:0000256" key="1">
    <source>
        <dbReference type="ARBA" id="ARBA00004701"/>
    </source>
</evidence>
<dbReference type="SMART" id="SM00984">
    <property type="entry name" value="UDPG_MGDP_dh_C"/>
    <property type="match status" value="1"/>
</dbReference>
<evidence type="ECO:0000313" key="9">
    <source>
        <dbReference type="EMBL" id="MFB2621139.1"/>
    </source>
</evidence>
<keyword evidence="5 7" id="KW-0520">NAD</keyword>
<dbReference type="PIRSF" id="PIRSF000124">
    <property type="entry name" value="UDPglc_GDPman_dh"/>
    <property type="match status" value="1"/>
</dbReference>
<keyword evidence="10" id="KW-1185">Reference proteome</keyword>
<dbReference type="Pfam" id="PF03721">
    <property type="entry name" value="UDPG_MGDP_dh_N"/>
    <property type="match status" value="1"/>
</dbReference>
<dbReference type="InterPro" id="IPR014026">
    <property type="entry name" value="UDP-Glc/GDP-Man_DH_dimer"/>
</dbReference>